<dbReference type="AlphaFoldDB" id="A0A6N8JKU7"/>
<dbReference type="Proteomes" id="UP000468388">
    <property type="component" value="Unassembled WGS sequence"/>
</dbReference>
<feature type="domain" description="Cyclic nucleotide-binding" evidence="1">
    <location>
        <begin position="32"/>
        <end position="117"/>
    </location>
</feature>
<evidence type="ECO:0000259" key="1">
    <source>
        <dbReference type="Pfam" id="PF00027"/>
    </source>
</evidence>
<evidence type="ECO:0000313" key="2">
    <source>
        <dbReference type="EMBL" id="MVT45041.1"/>
    </source>
</evidence>
<organism evidence="2 3">
    <name type="scientific">Chitinophaga oryziterrae</name>
    <dbReference type="NCBI Taxonomy" id="1031224"/>
    <lineage>
        <taxon>Bacteria</taxon>
        <taxon>Pseudomonadati</taxon>
        <taxon>Bacteroidota</taxon>
        <taxon>Chitinophagia</taxon>
        <taxon>Chitinophagales</taxon>
        <taxon>Chitinophagaceae</taxon>
        <taxon>Chitinophaga</taxon>
    </lineage>
</organism>
<dbReference type="OrthoDB" id="9152304at2"/>
<sequence length="195" mass="23108">MEIYNLILKNINKHITLTREEEEHFISILTYKEIPKRTTILAEGQICNQLSYIHSGALRSYCLDEGGKESTIMFAMADWWLTDMYCFLNEKPSMTFIETIEDSIVFNLSKNNFDHLFTAIPGFERFFRILMQNAYTREQLRTIENLTLKAEERYYRFLNKYPQMAGKVTQKQIASYLGITPEFLSGIRKKQLRRE</sequence>
<proteinExistence type="predicted"/>
<keyword evidence="3" id="KW-1185">Reference proteome</keyword>
<comment type="caution">
    <text evidence="2">The sequence shown here is derived from an EMBL/GenBank/DDBJ whole genome shotgun (WGS) entry which is preliminary data.</text>
</comment>
<dbReference type="InterPro" id="IPR018490">
    <property type="entry name" value="cNMP-bd_dom_sf"/>
</dbReference>
<dbReference type="EMBL" id="WRXO01000015">
    <property type="protein sequence ID" value="MVT45041.1"/>
    <property type="molecule type" value="Genomic_DNA"/>
</dbReference>
<dbReference type="Pfam" id="PF00027">
    <property type="entry name" value="cNMP_binding"/>
    <property type="match status" value="1"/>
</dbReference>
<protein>
    <submittedName>
        <fullName evidence="2">Cyclic nucleotide-binding domain-containing protein</fullName>
    </submittedName>
</protein>
<dbReference type="SUPFAM" id="SSF51206">
    <property type="entry name" value="cAMP-binding domain-like"/>
    <property type="match status" value="1"/>
</dbReference>
<name>A0A6N8JKU7_9BACT</name>
<reference evidence="2 3" key="1">
    <citation type="submission" date="2019-12" db="EMBL/GenBank/DDBJ databases">
        <title>The draft genomic sequence of strain Chitinophaga oryziterrae JCM 16595.</title>
        <authorList>
            <person name="Zhang X."/>
        </authorList>
    </citation>
    <scope>NUCLEOTIDE SEQUENCE [LARGE SCALE GENOMIC DNA]</scope>
    <source>
        <strain evidence="2 3">JCM 16595</strain>
    </source>
</reference>
<gene>
    <name evidence="2" type="ORF">GO495_30920</name>
</gene>
<dbReference type="RefSeq" id="WP_157303828.1">
    <property type="nucleotide sequence ID" value="NZ_BAAAZB010000018.1"/>
</dbReference>
<dbReference type="Gene3D" id="2.60.120.10">
    <property type="entry name" value="Jelly Rolls"/>
    <property type="match status" value="1"/>
</dbReference>
<dbReference type="InterPro" id="IPR000595">
    <property type="entry name" value="cNMP-bd_dom"/>
</dbReference>
<accession>A0A6N8JKU7</accession>
<evidence type="ECO:0000313" key="3">
    <source>
        <dbReference type="Proteomes" id="UP000468388"/>
    </source>
</evidence>
<dbReference type="InterPro" id="IPR014710">
    <property type="entry name" value="RmlC-like_jellyroll"/>
</dbReference>
<dbReference type="CDD" id="cd00038">
    <property type="entry name" value="CAP_ED"/>
    <property type="match status" value="1"/>
</dbReference>